<accession>A0A4Y2TD91</accession>
<reference evidence="1 3" key="1">
    <citation type="journal article" date="2019" name="Sci. Rep.">
        <title>Orb-weaving spider Araneus ventricosus genome elucidates the spidroin gene catalogue.</title>
        <authorList>
            <person name="Kono N."/>
            <person name="Nakamura H."/>
            <person name="Ohtoshi R."/>
            <person name="Moran D.A.P."/>
            <person name="Shinohara A."/>
            <person name="Yoshida Y."/>
            <person name="Fujiwara M."/>
            <person name="Mori M."/>
            <person name="Tomita M."/>
            <person name="Arakawa K."/>
        </authorList>
    </citation>
    <scope>NUCLEOTIDE SEQUENCE [LARGE SCALE GENOMIC DNA]</scope>
</reference>
<comment type="caution">
    <text evidence="1">The sequence shown here is derived from an EMBL/GenBank/DDBJ whole genome shotgun (WGS) entry which is preliminary data.</text>
</comment>
<sequence>MGWEKSRIFLEFGHCQLSLWFLRREGEFPLSLKEELGRSRILRFLYSNGLRNQRVNGHAMRTGNPISTTRSTIVIRYLHGLCGILNIVATSWRYRKIYCANRKSMRFLIT</sequence>
<organism evidence="1 3">
    <name type="scientific">Araneus ventricosus</name>
    <name type="common">Orbweaver spider</name>
    <name type="synonym">Epeira ventricosa</name>
    <dbReference type="NCBI Taxonomy" id="182803"/>
    <lineage>
        <taxon>Eukaryota</taxon>
        <taxon>Metazoa</taxon>
        <taxon>Ecdysozoa</taxon>
        <taxon>Arthropoda</taxon>
        <taxon>Chelicerata</taxon>
        <taxon>Arachnida</taxon>
        <taxon>Araneae</taxon>
        <taxon>Araneomorphae</taxon>
        <taxon>Entelegynae</taxon>
        <taxon>Araneoidea</taxon>
        <taxon>Araneidae</taxon>
        <taxon>Araneus</taxon>
    </lineage>
</organism>
<proteinExistence type="predicted"/>
<evidence type="ECO:0000313" key="3">
    <source>
        <dbReference type="Proteomes" id="UP000499080"/>
    </source>
</evidence>
<evidence type="ECO:0000313" key="1">
    <source>
        <dbReference type="EMBL" id="GBN98497.1"/>
    </source>
</evidence>
<dbReference type="EMBL" id="BGPR01027779">
    <property type="protein sequence ID" value="GBN98546.1"/>
    <property type="molecule type" value="Genomic_DNA"/>
</dbReference>
<keyword evidence="3" id="KW-1185">Reference proteome</keyword>
<name>A0A4Y2TD91_ARAVE</name>
<protein>
    <submittedName>
        <fullName evidence="1">Uncharacterized protein</fullName>
    </submittedName>
</protein>
<dbReference type="AlphaFoldDB" id="A0A4Y2TD91"/>
<dbReference type="Proteomes" id="UP000499080">
    <property type="component" value="Unassembled WGS sequence"/>
</dbReference>
<gene>
    <name evidence="2" type="ORF">AVEN_113239_1</name>
    <name evidence="1" type="ORF">AVEN_4293_1</name>
</gene>
<evidence type="ECO:0000313" key="2">
    <source>
        <dbReference type="EMBL" id="GBN98546.1"/>
    </source>
</evidence>
<dbReference type="EMBL" id="BGPR01027751">
    <property type="protein sequence ID" value="GBN98497.1"/>
    <property type="molecule type" value="Genomic_DNA"/>
</dbReference>